<dbReference type="PROSITE" id="PS51192">
    <property type="entry name" value="HELICASE_ATP_BIND_1"/>
    <property type="match status" value="1"/>
</dbReference>
<reference evidence="12" key="2">
    <citation type="submission" date="2025-08" db="UniProtKB">
        <authorList>
            <consortium name="RefSeq"/>
        </authorList>
    </citation>
    <scope>IDENTIFICATION</scope>
    <source>
        <tissue evidence="12">Tongue muscle</tissue>
    </source>
</reference>
<dbReference type="InterPro" id="IPR031879">
    <property type="entry name" value="FANCM-MHF-bd"/>
</dbReference>
<evidence type="ECO:0000256" key="5">
    <source>
        <dbReference type="ARBA" id="ARBA00022806"/>
    </source>
</evidence>
<comment type="similarity">
    <text evidence="2">Belongs to the DEAD box helicase family. DEAH subfamily. FANCM sub-subfamily.</text>
</comment>
<evidence type="ECO:0000256" key="8">
    <source>
        <dbReference type="SAM" id="MobiDB-lite"/>
    </source>
</evidence>
<dbReference type="Proteomes" id="UP001652640">
    <property type="component" value="Chromosome 16"/>
</dbReference>
<feature type="region of interest" description="Disordered" evidence="8">
    <location>
        <begin position="1527"/>
        <end position="1546"/>
    </location>
</feature>
<feature type="compositionally biased region" description="Polar residues" evidence="8">
    <location>
        <begin position="1716"/>
        <end position="1730"/>
    </location>
</feature>
<keyword evidence="6" id="KW-0067">ATP-binding</keyword>
<evidence type="ECO:0000256" key="7">
    <source>
        <dbReference type="ARBA" id="ARBA00023242"/>
    </source>
</evidence>
<keyword evidence="7" id="KW-0539">Nucleus</keyword>
<feature type="region of interest" description="Disordered" evidence="8">
    <location>
        <begin position="1404"/>
        <end position="1503"/>
    </location>
</feature>
<feature type="compositionally biased region" description="Basic and acidic residues" evidence="8">
    <location>
        <begin position="1478"/>
        <end position="1492"/>
    </location>
</feature>
<dbReference type="GO" id="GO:0009378">
    <property type="term" value="F:four-way junction helicase activity"/>
    <property type="evidence" value="ECO:0007669"/>
    <property type="project" value="TreeGrafter"/>
</dbReference>
<feature type="region of interest" description="Disordered" evidence="8">
    <location>
        <begin position="1701"/>
        <end position="1731"/>
    </location>
</feature>
<reference evidence="11" key="1">
    <citation type="journal article" date="2022" name="J. Hered.">
        <title>A De Novo Chromosome-Level Genome Assembly of the White-Tailed Deer, Odocoileus Virginianus.</title>
        <authorList>
            <person name="London E.W."/>
            <person name="Roca A.L."/>
            <person name="Novakofski J.E."/>
            <person name="Mateus-Pinilla N.E."/>
        </authorList>
    </citation>
    <scope>NUCLEOTIDE SEQUENCE [LARGE SCALE GENOMIC DNA]</scope>
</reference>
<dbReference type="GO" id="GO:0043138">
    <property type="term" value="F:3'-5' DNA helicase activity"/>
    <property type="evidence" value="ECO:0007669"/>
    <property type="project" value="InterPro"/>
</dbReference>
<feature type="compositionally biased region" description="Polar residues" evidence="8">
    <location>
        <begin position="1"/>
        <end position="14"/>
    </location>
</feature>
<feature type="compositionally biased region" description="Acidic residues" evidence="8">
    <location>
        <begin position="1527"/>
        <end position="1544"/>
    </location>
</feature>
<dbReference type="GO" id="GO:0036297">
    <property type="term" value="P:interstrand cross-link repair"/>
    <property type="evidence" value="ECO:0007669"/>
    <property type="project" value="TreeGrafter"/>
</dbReference>
<proteinExistence type="inferred from homology"/>
<dbReference type="Gene3D" id="1.20.1320.20">
    <property type="entry name" value="hef helicase domain"/>
    <property type="match status" value="1"/>
</dbReference>
<evidence type="ECO:0000256" key="6">
    <source>
        <dbReference type="ARBA" id="ARBA00022840"/>
    </source>
</evidence>
<feature type="domain" description="Helicase ATP-binding" evidence="9">
    <location>
        <begin position="101"/>
        <end position="269"/>
    </location>
</feature>
<dbReference type="InterPro" id="IPR014001">
    <property type="entry name" value="Helicase_ATP-bd"/>
</dbReference>
<dbReference type="InterPro" id="IPR027417">
    <property type="entry name" value="P-loop_NTPase"/>
</dbReference>
<sequence>MSGRQKTLFQTWGSKVSRPTGAPSCNSGTERPQSTGISRARFPAVAEAAEVEPESDDDVLLVAVYEAERQLSLENGGFCTSAGALWIYPTNCPVRDYQLHIARTALFCNTLVCLPTGLGKTFIAAVVMYNFYRWFPSGKVVFMAPTKPLVTQQIEACYRVMGIPQSHMAEMTGSTQAFTRKEIWGSKRVLFLTPQVMVNDLSRGACPAAEIKCLVIDEAHKALGNYAYCQVVRELVKYTNHFRILALSATPGSDIKAVQQVITNLLIGQVELRSEDSPDILPYSHERRVEKLVVPLGEELAAIQKAYIQILEAFASSLIQRNVLMRKDIPNLTKYQIILARDQFRKNPSPNIVGLQQGIIEGEFAICISLYHGYELLQQMGMRSLYFFLCGIMDGTKGMTRAKNELSRNEDFMKLYGHLESMFARTRSTSTNGVSVIQKGGKDKKFCYSHPKLKKLEEVVVEHFKSWNARKTSDKKCDETRVMIFSSFRDSVQEIAEMLLPHQPIIRVMTFVGHASGKSMKGFTQKEQLEVVKQFRSGGYNTLVSTCVGEEGLDIGEVDLIICFDAQKSPIRLIQRMGRTGRKRQGRIVVILAEGREERTYNQSQCNKRSIYKAISGNRQVLHFYQGSPRMVPDGVNPQLHKMFITHGVYEPEKPSRNLQRKPSIFSYRNGIKQSNSKNDWFLSEEEFKLWNRRYRLRDTDEIQEIRLPQVQFLSLHNEENRLTEEPTTGIHQLSLSEWRLWQDHPLPTYQVDHSDRCQHFINIMQMIEGMRHEEGECSYELEIKSYLQMEDVSSASSAPRNEYNPFASGTFTSNKKSSFAKNINQGKSVSMTESDEECAEIFKQIPIKSTKIPSLKKKASEILKKDHPKKENKDVVVEPLDTDGSSTAEHILQVDLRNGKRASDTGEVTAMCAVNENGGNPSCGLLTDCQFTNKSTSSFTGSFFDSGYNSFSDEKSFSSSLFLSFEDELDRAKTGDQFFNCHSLTKEVLANVERFLSHSPPPLSGLSDLEYEISKGSALESSVFIPYSECLQNDKSTNLMSRSAVNSQQNLELNSPKFITHSSETTCLHGTTNDNISDEPSFCDSDKVHKNSKNEHLISSNQIQINISPSKDFAEEKKHDVDNSDLPILHTAQDESLLLFEDVNTEFNDVSPPPLNSKCESLCISDRTAVSEMAPVSQFFISDELLLENDSEPQDQIVCDTNVTWKSHEGLRGIPEEKLNNDENSFDCSKDLFSVTFDLGFCSTGSEDEVVDHASVTNNKILDDLPGRHLDIRQINGTNCVSNQAVMSRAHVDTSTSVTTTHPSSEDKQSPAFSCFAKNVTKSKEFMSPSYSQFSLPAGEKVMSTPLSESSVLNSFSKTRIEMAKKSGSNIGKVDLHSFKETLNSTCGDSGLSIEKCKSKKQINLHQSCHSTEDERLSSRESEDDEIFRRKSKKTKGNVLESPENQKNSEVDSPLQVVRKRRVPPNRLDLSSSDESDNFHKRDPLSEDLKDHKRNAKRSIKVRKRQNHLKLVARKFLDEEAELSQEDAECVSSDENDESENEQDSSLLDFLNDEPQLSQAINDSEMRAVYMKSVRSPLMSNRYKMVHKKHSNINIFSQIPEQDETYLEDSFCVDEEESCKSQSSEEVCVDFNLITEDCYTNESKKYKTRRAVKLKQMKMRQNCARSKNKLSRIILLDDSSEEEHDVKDKQEFRIVVNPSTVSSGSSLQSRDHSNPVGNQLLNQRQQTPPNLKVPISDVSDFKPQNHTNMESASSLFTAVSAQKDCGKFPVQLKGATALEDSGTSVPCCSNQRPYLADTRASLRLPQECHRTCILVDSREIVSGSEVVSSLRAIHGLQETHPGCLGEQRAMTAC</sequence>
<dbReference type="PROSITE" id="PS51194">
    <property type="entry name" value="HELICASE_CTER"/>
    <property type="match status" value="1"/>
</dbReference>
<keyword evidence="4" id="KW-0378">Hydrolase</keyword>
<dbReference type="GO" id="GO:0045003">
    <property type="term" value="P:double-strand break repair via synthesis-dependent strand annealing"/>
    <property type="evidence" value="ECO:0007669"/>
    <property type="project" value="TreeGrafter"/>
</dbReference>
<dbReference type="Pfam" id="PF00271">
    <property type="entry name" value="Helicase_C"/>
    <property type="match status" value="1"/>
</dbReference>
<dbReference type="PANTHER" id="PTHR14025:SF20">
    <property type="entry name" value="FANCONI ANEMIA GROUP M PROTEIN"/>
    <property type="match status" value="1"/>
</dbReference>
<evidence type="ECO:0000256" key="2">
    <source>
        <dbReference type="ARBA" id="ARBA00009889"/>
    </source>
</evidence>
<feature type="compositionally biased region" description="Basic residues" evidence="8">
    <location>
        <begin position="1493"/>
        <end position="1503"/>
    </location>
</feature>
<dbReference type="SMART" id="SM00487">
    <property type="entry name" value="DEXDc"/>
    <property type="match status" value="1"/>
</dbReference>
<dbReference type="SUPFAM" id="SSF52540">
    <property type="entry name" value="P-loop containing nucleoside triphosphate hydrolases"/>
    <property type="match status" value="1"/>
</dbReference>
<dbReference type="GO" id="GO:0005524">
    <property type="term" value="F:ATP binding"/>
    <property type="evidence" value="ECO:0007669"/>
    <property type="project" value="UniProtKB-KW"/>
</dbReference>
<evidence type="ECO:0000313" key="12">
    <source>
        <dbReference type="RefSeq" id="XP_020737103.2"/>
    </source>
</evidence>
<accession>A0A6J0WH86</accession>
<dbReference type="CDD" id="cd18801">
    <property type="entry name" value="SF2_C_FANCM_Hef"/>
    <property type="match status" value="1"/>
</dbReference>
<feature type="region of interest" description="Disordered" evidence="8">
    <location>
        <begin position="1"/>
        <end position="36"/>
    </location>
</feature>
<dbReference type="Gene3D" id="3.40.50.300">
    <property type="entry name" value="P-loop containing nucleotide triphosphate hydrolases"/>
    <property type="match status" value="2"/>
</dbReference>
<evidence type="ECO:0000259" key="10">
    <source>
        <dbReference type="PROSITE" id="PS51194"/>
    </source>
</evidence>
<dbReference type="RefSeq" id="XP_020737103.2">
    <property type="nucleotide sequence ID" value="XM_020881444.2"/>
</dbReference>
<evidence type="ECO:0000259" key="9">
    <source>
        <dbReference type="PROSITE" id="PS51192"/>
    </source>
</evidence>
<evidence type="ECO:0000256" key="4">
    <source>
        <dbReference type="ARBA" id="ARBA00022801"/>
    </source>
</evidence>
<keyword evidence="5" id="KW-0347">Helicase</keyword>
<evidence type="ECO:0000256" key="3">
    <source>
        <dbReference type="ARBA" id="ARBA00022741"/>
    </source>
</evidence>
<dbReference type="Pfam" id="PF16783">
    <property type="entry name" value="FANCM-MHF_bd"/>
    <property type="match status" value="1"/>
</dbReference>
<dbReference type="GO" id="GO:0016787">
    <property type="term" value="F:hydrolase activity"/>
    <property type="evidence" value="ECO:0007669"/>
    <property type="project" value="UniProtKB-KW"/>
</dbReference>
<evidence type="ECO:0000256" key="1">
    <source>
        <dbReference type="ARBA" id="ARBA00004123"/>
    </source>
</evidence>
<dbReference type="InterPro" id="IPR044749">
    <property type="entry name" value="FANCM_DEXDc"/>
</dbReference>
<name>A0A6J0WH86_ODOVR</name>
<dbReference type="InterPro" id="IPR001650">
    <property type="entry name" value="Helicase_C-like"/>
</dbReference>
<dbReference type="InterPro" id="IPR011545">
    <property type="entry name" value="DEAD/DEAH_box_helicase_dom"/>
</dbReference>
<dbReference type="GO" id="GO:0035825">
    <property type="term" value="P:homologous recombination"/>
    <property type="evidence" value="ECO:0007669"/>
    <property type="project" value="UniProtKB-ARBA"/>
</dbReference>
<dbReference type="CDD" id="cd18033">
    <property type="entry name" value="DEXDc_FANCM"/>
    <property type="match status" value="1"/>
</dbReference>
<dbReference type="Pfam" id="PF00270">
    <property type="entry name" value="DEAD"/>
    <property type="match status" value="1"/>
</dbReference>
<keyword evidence="3" id="KW-0547">Nucleotide-binding</keyword>
<feature type="domain" description="Helicase C-terminal" evidence="10">
    <location>
        <begin position="455"/>
        <end position="630"/>
    </location>
</feature>
<keyword evidence="11" id="KW-1185">Reference proteome</keyword>
<feature type="compositionally biased region" description="Polar residues" evidence="8">
    <location>
        <begin position="23"/>
        <end position="36"/>
    </location>
</feature>
<dbReference type="GO" id="GO:0003724">
    <property type="term" value="F:RNA helicase activity"/>
    <property type="evidence" value="ECO:0007669"/>
    <property type="project" value="UniProtKB-EC"/>
</dbReference>
<feature type="compositionally biased region" description="Basic and acidic residues" evidence="8">
    <location>
        <begin position="1412"/>
        <end position="1422"/>
    </location>
</feature>
<gene>
    <name evidence="12" type="primary">FANCM</name>
</gene>
<dbReference type="InterPro" id="IPR039686">
    <property type="entry name" value="FANCM/Mph1-like_ID"/>
</dbReference>
<dbReference type="CDD" id="cd12091">
    <property type="entry name" value="FANCM_ID"/>
    <property type="match status" value="1"/>
</dbReference>
<dbReference type="SMART" id="SM00490">
    <property type="entry name" value="HELICc"/>
    <property type="match status" value="1"/>
</dbReference>
<dbReference type="GO" id="GO:0005634">
    <property type="term" value="C:nucleus"/>
    <property type="evidence" value="ECO:0007669"/>
    <property type="project" value="UniProtKB-SubCell"/>
</dbReference>
<comment type="subcellular location">
    <subcellularLocation>
        <location evidence="1">Nucleus</location>
    </subcellularLocation>
</comment>
<organism evidence="11 12">
    <name type="scientific">Odocoileus virginianus</name>
    <name type="common">White-tailed deer</name>
    <dbReference type="NCBI Taxonomy" id="9874"/>
    <lineage>
        <taxon>Eukaryota</taxon>
        <taxon>Metazoa</taxon>
        <taxon>Chordata</taxon>
        <taxon>Craniata</taxon>
        <taxon>Vertebrata</taxon>
        <taxon>Euteleostomi</taxon>
        <taxon>Mammalia</taxon>
        <taxon>Eutheria</taxon>
        <taxon>Laurasiatheria</taxon>
        <taxon>Artiodactyla</taxon>
        <taxon>Ruminantia</taxon>
        <taxon>Pecora</taxon>
        <taxon>Cervidae</taxon>
        <taxon>Odocoileinae</taxon>
        <taxon>Odocoileus</taxon>
    </lineage>
</organism>
<evidence type="ECO:0000313" key="11">
    <source>
        <dbReference type="Proteomes" id="UP001652640"/>
    </source>
</evidence>
<dbReference type="PANTHER" id="PTHR14025">
    <property type="entry name" value="FANCONI ANEMIA GROUP M FANCM FAMILY MEMBER"/>
    <property type="match status" value="1"/>
</dbReference>
<protein>
    <submittedName>
        <fullName evidence="12">Fanconi anemia group M protein isoform X5</fullName>
    </submittedName>
</protein>
<dbReference type="GeneID" id="110129819"/>
<dbReference type="GO" id="GO:0000400">
    <property type="term" value="F:four-way junction DNA binding"/>
    <property type="evidence" value="ECO:0007669"/>
    <property type="project" value="TreeGrafter"/>
</dbReference>